<evidence type="ECO:0000313" key="2">
    <source>
        <dbReference type="Proteomes" id="UP000590868"/>
    </source>
</evidence>
<gene>
    <name evidence="1" type="primary">Hydin_1</name>
    <name evidence="1" type="ORF">HELFUL_R14735</name>
</gene>
<reference evidence="1 2" key="1">
    <citation type="submission" date="2019-09" db="EMBL/GenBank/DDBJ databases">
        <title>Bird 10,000 Genomes (B10K) Project - Family phase.</title>
        <authorList>
            <person name="Zhang G."/>
        </authorList>
    </citation>
    <scope>NUCLEOTIDE SEQUENCE [LARGE SCALE GENOMIC DNA]</scope>
    <source>
        <strain evidence="1">B10K-DU-001-55</strain>
        <tissue evidence="1">Muscle</tissue>
    </source>
</reference>
<dbReference type="AlphaFoldDB" id="A0A7L2B6L8"/>
<proteinExistence type="predicted"/>
<dbReference type="InterPro" id="IPR033305">
    <property type="entry name" value="Hydin-like"/>
</dbReference>
<dbReference type="PANTHER" id="PTHR23053:SF0">
    <property type="entry name" value="HYDROCEPHALUS-INDUCING PROTEIN HOMOLOG"/>
    <property type="match status" value="1"/>
</dbReference>
<dbReference type="Proteomes" id="UP000590868">
    <property type="component" value="Unassembled WGS sequence"/>
</dbReference>
<dbReference type="Gene3D" id="2.60.40.10">
    <property type="entry name" value="Immunoglobulins"/>
    <property type="match status" value="1"/>
</dbReference>
<dbReference type="EMBL" id="VXBZ01010661">
    <property type="protein sequence ID" value="NXP54138.1"/>
    <property type="molecule type" value="Genomic_DNA"/>
</dbReference>
<feature type="non-terminal residue" evidence="1">
    <location>
        <position position="135"/>
    </location>
</feature>
<dbReference type="InterPro" id="IPR013783">
    <property type="entry name" value="Ig-like_fold"/>
</dbReference>
<dbReference type="OrthoDB" id="442692at2759"/>
<dbReference type="GO" id="GO:0003341">
    <property type="term" value="P:cilium movement"/>
    <property type="evidence" value="ECO:0007669"/>
    <property type="project" value="TreeGrafter"/>
</dbReference>
<accession>A0A7L2B6L8</accession>
<protein>
    <submittedName>
        <fullName evidence="1">HYDIN protein</fullName>
    </submittedName>
</protein>
<dbReference type="GO" id="GO:0005930">
    <property type="term" value="C:axoneme"/>
    <property type="evidence" value="ECO:0007669"/>
    <property type="project" value="TreeGrafter"/>
</dbReference>
<name>A0A7L2B6L8_9GRUI</name>
<sequence>VRVSAKAVFSKYSIHPASGITFGTLMSGTRKTCSFQLENKGVIGFKFSICRADQDASWLEAREQQSSCWGCLRWAFGHQPLLGLSPQACLTVGMFTVSPVFGSIPSGGQQMVTVDCHAKSPGQCKENLSIDITDR</sequence>
<organism evidence="1 2">
    <name type="scientific">Heliornis fulica</name>
    <name type="common">sungrebe</name>
    <dbReference type="NCBI Taxonomy" id="54369"/>
    <lineage>
        <taxon>Eukaryota</taxon>
        <taxon>Metazoa</taxon>
        <taxon>Chordata</taxon>
        <taxon>Craniata</taxon>
        <taxon>Vertebrata</taxon>
        <taxon>Euteleostomi</taxon>
        <taxon>Archelosauria</taxon>
        <taxon>Archosauria</taxon>
        <taxon>Dinosauria</taxon>
        <taxon>Saurischia</taxon>
        <taxon>Theropoda</taxon>
        <taxon>Coelurosauria</taxon>
        <taxon>Aves</taxon>
        <taxon>Neognathae</taxon>
        <taxon>Neoaves</taxon>
        <taxon>Gruiformes</taxon>
        <taxon>Heliornithidae</taxon>
        <taxon>Heliornis</taxon>
    </lineage>
</organism>
<dbReference type="GO" id="GO:1904158">
    <property type="term" value="P:axonemal central apparatus assembly"/>
    <property type="evidence" value="ECO:0007669"/>
    <property type="project" value="TreeGrafter"/>
</dbReference>
<evidence type="ECO:0000313" key="1">
    <source>
        <dbReference type="EMBL" id="NXP54138.1"/>
    </source>
</evidence>
<feature type="non-terminal residue" evidence="1">
    <location>
        <position position="1"/>
    </location>
</feature>
<dbReference type="PANTHER" id="PTHR23053">
    <property type="entry name" value="DLEC1 DELETED IN LUNG AND ESOPHAGEAL CANCER 1"/>
    <property type="match status" value="1"/>
</dbReference>
<keyword evidence="2" id="KW-1185">Reference proteome</keyword>
<comment type="caution">
    <text evidence="1">The sequence shown here is derived from an EMBL/GenBank/DDBJ whole genome shotgun (WGS) entry which is preliminary data.</text>
</comment>